<dbReference type="PANTHER" id="PTHR36895">
    <property type="match status" value="1"/>
</dbReference>
<dbReference type="GeneID" id="37620510"/>
<dbReference type="InterPro" id="IPR007570">
    <property type="entry name" value="Uncharacterised_Ycf23"/>
</dbReference>
<evidence type="ECO:0000313" key="5">
    <source>
        <dbReference type="EMBL" id="AXI96882.1"/>
    </source>
</evidence>
<evidence type="ECO:0000256" key="3">
    <source>
        <dbReference type="ARBA" id="ARBA00021523"/>
    </source>
</evidence>
<dbReference type="AlphaFoldDB" id="A0A345U8U6"/>
<evidence type="ECO:0000256" key="1">
    <source>
        <dbReference type="ARBA" id="ARBA00004474"/>
    </source>
</evidence>
<accession>A0A345U8U6</accession>
<keyword evidence="4 5" id="KW-0934">Plastid</keyword>
<evidence type="ECO:0000256" key="4">
    <source>
        <dbReference type="ARBA" id="ARBA00022640"/>
    </source>
</evidence>
<gene>
    <name evidence="5" type="primary">ycf23</name>
</gene>
<sequence>MKSLLPFELPQSIIKQKTVKIIVGLNNFSIYSVIKITKAAELGKASFIDIAANTEILSIVKSITNIPVCVSSIDPLDLFSCATKGADMVEIGNFDVFYHKKIFLSAKQILNLAQETKNLIHNIPISVTIPHTFLLSEQINLAFLLEKIGMSTIQSEGYSTKKNRPFDTNIKRSSMIDSINYASSAVADSFSIIGIGSVLSNYYSIYDMVLYIYEIVFFMQSSSKALIISPHIFDINHLKVCQTYI</sequence>
<dbReference type="EMBL" id="MH396013">
    <property type="protein sequence ID" value="AXI96882.1"/>
    <property type="molecule type" value="Genomic_DNA"/>
</dbReference>
<keyword evidence="5" id="KW-0150">Chloroplast</keyword>
<dbReference type="PANTHER" id="PTHR36895:SF1">
    <property type="entry name" value="YCF23 PROTEIN"/>
    <property type="match status" value="1"/>
</dbReference>
<dbReference type="GO" id="GO:0009536">
    <property type="term" value="C:plastid"/>
    <property type="evidence" value="ECO:0007669"/>
    <property type="project" value="UniProtKB-SubCell"/>
</dbReference>
<geneLocation type="chloroplast" evidence="5"/>
<dbReference type="RefSeq" id="YP_009509232.1">
    <property type="nucleotide sequence ID" value="NC_039092.1"/>
</dbReference>
<dbReference type="Pfam" id="PF04481">
    <property type="entry name" value="DUF561"/>
    <property type="match status" value="1"/>
</dbReference>
<name>A0A345U8U6_9FLOR</name>
<protein>
    <recommendedName>
        <fullName evidence="3">Uncharacterized protein ycf23</fullName>
    </recommendedName>
</protein>
<comment type="similarity">
    <text evidence="2">Belongs to the ycf23 family.</text>
</comment>
<proteinExistence type="inferred from homology"/>
<organism evidence="5">
    <name type="scientific">Gracilaria vermiculophylla</name>
    <dbReference type="NCBI Taxonomy" id="2608709"/>
    <lineage>
        <taxon>Eukaryota</taxon>
        <taxon>Rhodophyta</taxon>
        <taxon>Florideophyceae</taxon>
        <taxon>Rhodymeniophycidae</taxon>
        <taxon>Gracilariales</taxon>
        <taxon>Gracilariaceae</taxon>
        <taxon>Gracilaria</taxon>
    </lineage>
</organism>
<comment type="subcellular location">
    <subcellularLocation>
        <location evidence="1">Plastid</location>
    </subcellularLocation>
</comment>
<reference evidence="5" key="1">
    <citation type="submission" date="2018-05" db="EMBL/GenBank/DDBJ databases">
        <title>Organellar genomes of Gracilariaceae.</title>
        <authorList>
            <person name="Iha C."/>
            <person name="Oliveira M.C."/>
        </authorList>
    </citation>
    <scope>NUCLEOTIDE SEQUENCE</scope>
</reference>
<evidence type="ECO:0000256" key="2">
    <source>
        <dbReference type="ARBA" id="ARBA00009664"/>
    </source>
</evidence>